<keyword evidence="2" id="KW-1185">Reference proteome</keyword>
<name>A0A3F3QI51_9EURO</name>
<dbReference type="RefSeq" id="XP_026631782.1">
    <property type="nucleotide sequence ID" value="XM_026764495.1"/>
</dbReference>
<evidence type="ECO:0000313" key="1">
    <source>
        <dbReference type="EMBL" id="RDH38760.1"/>
    </source>
</evidence>
<gene>
    <name evidence="1" type="ORF">BDQ94DRAFT_134569</name>
</gene>
<proteinExistence type="predicted"/>
<accession>A0A3F3QI51</accession>
<dbReference type="EMBL" id="KZ852033">
    <property type="protein sequence ID" value="RDH38760.1"/>
    <property type="molecule type" value="Genomic_DNA"/>
</dbReference>
<dbReference type="Proteomes" id="UP000253729">
    <property type="component" value="Unassembled WGS sequence"/>
</dbReference>
<reference evidence="1 2" key="1">
    <citation type="submission" date="2018-07" db="EMBL/GenBank/DDBJ databases">
        <title>The genomes of Aspergillus section Nigri reveals drivers in fungal speciation.</title>
        <authorList>
            <consortium name="DOE Joint Genome Institute"/>
            <person name="Vesth T.C."/>
            <person name="Nybo J."/>
            <person name="Theobald S."/>
            <person name="Brandl J."/>
            <person name="Frisvad J.C."/>
            <person name="Nielsen K.F."/>
            <person name="Lyhne E.K."/>
            <person name="Kogle M.E."/>
            <person name="Kuo A."/>
            <person name="Riley R."/>
            <person name="Clum A."/>
            <person name="Nolan M."/>
            <person name="Lipzen A."/>
            <person name="Salamov A."/>
            <person name="Henrissat B."/>
            <person name="Wiebenga A."/>
            <person name="De vries R.P."/>
            <person name="Grigoriev I.V."/>
            <person name="Mortensen U.H."/>
            <person name="Andersen M.R."/>
            <person name="Baker S.E."/>
        </authorList>
    </citation>
    <scope>NUCLEOTIDE SEQUENCE [LARGE SCALE GENOMIC DNA]</scope>
    <source>
        <strain evidence="1 2">CBS 139.54b</strain>
    </source>
</reference>
<organism evidence="1 2">
    <name type="scientific">Aspergillus welwitschiae</name>
    <dbReference type="NCBI Taxonomy" id="1341132"/>
    <lineage>
        <taxon>Eukaryota</taxon>
        <taxon>Fungi</taxon>
        <taxon>Dikarya</taxon>
        <taxon>Ascomycota</taxon>
        <taxon>Pezizomycotina</taxon>
        <taxon>Eurotiomycetes</taxon>
        <taxon>Eurotiomycetidae</taxon>
        <taxon>Eurotiales</taxon>
        <taxon>Aspergillaceae</taxon>
        <taxon>Aspergillus</taxon>
        <taxon>Aspergillus subgen. Circumdati</taxon>
    </lineage>
</organism>
<dbReference type="GeneID" id="38132851"/>
<dbReference type="AlphaFoldDB" id="A0A3F3QI51"/>
<sequence length="97" mass="11157">MFQPTSQRRINIRSSNLHLNSSFPISLTSIQLDLSHQKHSITLQPPESQSYPQSILDVERIAKIHFRATVQWEGLFVTRCTRLKVNERDGGVWTGLL</sequence>
<evidence type="ECO:0000313" key="2">
    <source>
        <dbReference type="Proteomes" id="UP000253729"/>
    </source>
</evidence>
<protein>
    <submittedName>
        <fullName evidence="1">Uncharacterized protein</fullName>
    </submittedName>
</protein>